<keyword evidence="2" id="KW-1185">Reference proteome</keyword>
<dbReference type="Proteomes" id="UP000187203">
    <property type="component" value="Unassembled WGS sequence"/>
</dbReference>
<protein>
    <submittedName>
        <fullName evidence="1">Uncharacterized protein</fullName>
    </submittedName>
</protein>
<comment type="caution">
    <text evidence="1">The sequence shown here is derived from an EMBL/GenBank/DDBJ whole genome shotgun (WGS) entry which is preliminary data.</text>
</comment>
<evidence type="ECO:0000313" key="1">
    <source>
        <dbReference type="EMBL" id="OMO78343.1"/>
    </source>
</evidence>
<organism evidence="1 2">
    <name type="scientific">Corchorus olitorius</name>
    <dbReference type="NCBI Taxonomy" id="93759"/>
    <lineage>
        <taxon>Eukaryota</taxon>
        <taxon>Viridiplantae</taxon>
        <taxon>Streptophyta</taxon>
        <taxon>Embryophyta</taxon>
        <taxon>Tracheophyta</taxon>
        <taxon>Spermatophyta</taxon>
        <taxon>Magnoliopsida</taxon>
        <taxon>eudicotyledons</taxon>
        <taxon>Gunneridae</taxon>
        <taxon>Pentapetalae</taxon>
        <taxon>rosids</taxon>
        <taxon>malvids</taxon>
        <taxon>Malvales</taxon>
        <taxon>Malvaceae</taxon>
        <taxon>Grewioideae</taxon>
        <taxon>Apeibeae</taxon>
        <taxon>Corchorus</taxon>
    </lineage>
</organism>
<name>A0A1R3I6Y9_9ROSI</name>
<proteinExistence type="predicted"/>
<dbReference type="AlphaFoldDB" id="A0A1R3I6Y9"/>
<dbReference type="EMBL" id="AWUE01018770">
    <property type="protein sequence ID" value="OMO78343.1"/>
    <property type="molecule type" value="Genomic_DNA"/>
</dbReference>
<evidence type="ECO:0000313" key="2">
    <source>
        <dbReference type="Proteomes" id="UP000187203"/>
    </source>
</evidence>
<sequence length="48" mass="5916">MKPQQHRKRQAPISSTQRRMTMKLRWKLLMTWMGKTTDEEFKVYSCNQ</sequence>
<reference evidence="2" key="1">
    <citation type="submission" date="2013-09" db="EMBL/GenBank/DDBJ databases">
        <title>Corchorus olitorius genome sequencing.</title>
        <authorList>
            <person name="Alam M."/>
            <person name="Haque M.S."/>
            <person name="Islam M.S."/>
            <person name="Emdad E.M."/>
            <person name="Islam M.M."/>
            <person name="Ahmed B."/>
            <person name="Halim A."/>
            <person name="Hossen Q.M.M."/>
            <person name="Hossain M.Z."/>
            <person name="Ahmed R."/>
            <person name="Khan M.M."/>
            <person name="Islam R."/>
            <person name="Rashid M.M."/>
            <person name="Khan S.A."/>
            <person name="Rahman M.S."/>
            <person name="Alam M."/>
            <person name="Yahiya A.S."/>
            <person name="Khan M.S."/>
            <person name="Azam M.S."/>
            <person name="Haque T."/>
            <person name="Lashkar M.Z.H."/>
            <person name="Akhand A.I."/>
            <person name="Morshed G."/>
            <person name="Roy S."/>
            <person name="Uddin K.S."/>
            <person name="Rabeya T."/>
            <person name="Hossain A.S."/>
            <person name="Chowdhury A."/>
            <person name="Snigdha A.R."/>
            <person name="Mortoza M.S."/>
            <person name="Matin S.A."/>
            <person name="Hoque S.M.E."/>
            <person name="Islam M.K."/>
            <person name="Roy D.K."/>
            <person name="Haider R."/>
            <person name="Moosa M.M."/>
            <person name="Elias S.M."/>
            <person name="Hasan A.M."/>
            <person name="Jahan S."/>
            <person name="Shafiuddin M."/>
            <person name="Mahmood N."/>
            <person name="Shommy N.S."/>
        </authorList>
    </citation>
    <scope>NUCLEOTIDE SEQUENCE [LARGE SCALE GENOMIC DNA]</scope>
    <source>
        <strain evidence="2">cv. O-4</strain>
    </source>
</reference>
<gene>
    <name evidence="1" type="ORF">COLO4_24783</name>
</gene>
<accession>A0A1R3I6Y9</accession>